<keyword evidence="3" id="KW-1185">Reference proteome</keyword>
<evidence type="ECO:0000259" key="1">
    <source>
        <dbReference type="Pfam" id="PF13349"/>
    </source>
</evidence>
<proteinExistence type="predicted"/>
<dbReference type="AlphaFoldDB" id="A0A6B0GI30"/>
<gene>
    <name evidence="2" type="ORF">GQS65_08490</name>
</gene>
<name>A0A6B0GI30_9EURY</name>
<dbReference type="PROSITE" id="PS51257">
    <property type="entry name" value="PROKAR_LIPOPROTEIN"/>
    <property type="match status" value="1"/>
</dbReference>
<evidence type="ECO:0000313" key="3">
    <source>
        <dbReference type="Proteomes" id="UP000451471"/>
    </source>
</evidence>
<sequence length="214" mass="22212">MHRRLVLAGLAAGATSLAGCQRVLRSRESRTTEATFEVPTDTPLAVALDNGSVGLAPYDGDVLDVTATVSGPSQEAIEGVEVVAVENDGELLLTRQVREAAASASVSVGLDVRYPRGLPVTRVETDNGSFDVAVTAITDEARFQTANGSLQVALSPALDATVEATTDNGSLTVEGFDFEVDETAGTASGTVGDGSNRLTLRTDNGSLRIVAYER</sequence>
<evidence type="ECO:0000313" key="2">
    <source>
        <dbReference type="EMBL" id="MWG34526.1"/>
    </source>
</evidence>
<dbReference type="EMBL" id="WSZK01000015">
    <property type="protein sequence ID" value="MWG34526.1"/>
    <property type="molecule type" value="Genomic_DNA"/>
</dbReference>
<dbReference type="Pfam" id="PF13349">
    <property type="entry name" value="DUF4097"/>
    <property type="match status" value="1"/>
</dbReference>
<feature type="domain" description="DUF4097" evidence="1">
    <location>
        <begin position="121"/>
        <end position="209"/>
    </location>
</feature>
<protein>
    <submittedName>
        <fullName evidence="2">DUF4097 family beta strand repeat protein</fullName>
    </submittedName>
</protein>
<dbReference type="Proteomes" id="UP000451471">
    <property type="component" value="Unassembled WGS sequence"/>
</dbReference>
<comment type="caution">
    <text evidence="2">The sequence shown here is derived from an EMBL/GenBank/DDBJ whole genome shotgun (WGS) entry which is preliminary data.</text>
</comment>
<dbReference type="OrthoDB" id="214853at2157"/>
<organism evidence="2 3">
    <name type="scientific">Halomarina oriensis</name>
    <dbReference type="NCBI Taxonomy" id="671145"/>
    <lineage>
        <taxon>Archaea</taxon>
        <taxon>Methanobacteriati</taxon>
        <taxon>Methanobacteriota</taxon>
        <taxon>Stenosarchaea group</taxon>
        <taxon>Halobacteria</taxon>
        <taxon>Halobacteriales</taxon>
        <taxon>Natronomonadaceae</taxon>
        <taxon>Halomarina</taxon>
    </lineage>
</organism>
<accession>A0A6B0GI30</accession>
<dbReference type="RefSeq" id="WP_158204202.1">
    <property type="nucleotide sequence ID" value="NZ_WSZK01000015.1"/>
</dbReference>
<dbReference type="InterPro" id="IPR025164">
    <property type="entry name" value="Toastrack_DUF4097"/>
</dbReference>
<reference evidence="2 3" key="1">
    <citation type="submission" date="2019-12" db="EMBL/GenBank/DDBJ databases">
        <title>Halocatena pleomorpha gen. nov. sp. nov., an extremely halophilic archaeon of family Halobacteriaceae isolated from saltpan soil.</title>
        <authorList>
            <person name="Pal Y."/>
            <person name="Verma A."/>
            <person name="Krishnamurthi S."/>
            <person name="Kumar P."/>
        </authorList>
    </citation>
    <scope>NUCLEOTIDE SEQUENCE [LARGE SCALE GENOMIC DNA]</scope>
    <source>
        <strain evidence="2 3">JCM 16495</strain>
    </source>
</reference>